<feature type="domain" description="DUF1588" evidence="5">
    <location>
        <begin position="654"/>
        <end position="750"/>
    </location>
</feature>
<accession>A0A517Y8U3</accession>
<evidence type="ECO:0000259" key="3">
    <source>
        <dbReference type="Pfam" id="PF07624"/>
    </source>
</evidence>
<dbReference type="Pfam" id="PF07635">
    <property type="entry name" value="PSCyt1"/>
    <property type="match status" value="1"/>
</dbReference>
<dbReference type="InterPro" id="IPR011429">
    <property type="entry name" value="Cyt_c_Planctomycete-type"/>
</dbReference>
<dbReference type="KEGG" id="aagg:ETAA8_17010"/>
<reference evidence="9 10" key="1">
    <citation type="submission" date="2019-02" db="EMBL/GenBank/DDBJ databases">
        <title>Deep-cultivation of Planctomycetes and their phenomic and genomic characterization uncovers novel biology.</title>
        <authorList>
            <person name="Wiegand S."/>
            <person name="Jogler M."/>
            <person name="Boedeker C."/>
            <person name="Pinto D."/>
            <person name="Vollmers J."/>
            <person name="Rivas-Marin E."/>
            <person name="Kohn T."/>
            <person name="Peeters S.H."/>
            <person name="Heuer A."/>
            <person name="Rast P."/>
            <person name="Oberbeckmann S."/>
            <person name="Bunk B."/>
            <person name="Jeske O."/>
            <person name="Meyerdierks A."/>
            <person name="Storesund J.E."/>
            <person name="Kallscheuer N."/>
            <person name="Luecker S."/>
            <person name="Lage O.M."/>
            <person name="Pohl T."/>
            <person name="Merkel B.J."/>
            <person name="Hornburger P."/>
            <person name="Mueller R.-W."/>
            <person name="Bruemmer F."/>
            <person name="Labrenz M."/>
            <person name="Spormann A.M."/>
            <person name="Op den Camp H."/>
            <person name="Overmann J."/>
            <person name="Amann R."/>
            <person name="Jetten M.S.M."/>
            <person name="Mascher T."/>
            <person name="Medema M.H."/>
            <person name="Devos D.P."/>
            <person name="Kaster A.-K."/>
            <person name="Ovreas L."/>
            <person name="Rohde M."/>
            <person name="Galperin M.Y."/>
            <person name="Jogler C."/>
        </authorList>
    </citation>
    <scope>NUCLEOTIDE SEQUENCE [LARGE SCALE GENOMIC DNA]</scope>
    <source>
        <strain evidence="9 10">ETA_A8</strain>
    </source>
</reference>
<gene>
    <name evidence="9" type="ORF">ETAA8_17010</name>
</gene>
<organism evidence="9 10">
    <name type="scientific">Anatilimnocola aggregata</name>
    <dbReference type="NCBI Taxonomy" id="2528021"/>
    <lineage>
        <taxon>Bacteria</taxon>
        <taxon>Pseudomonadati</taxon>
        <taxon>Planctomycetota</taxon>
        <taxon>Planctomycetia</taxon>
        <taxon>Pirellulales</taxon>
        <taxon>Pirellulaceae</taxon>
        <taxon>Anatilimnocola</taxon>
    </lineage>
</organism>
<dbReference type="Pfam" id="PF07624">
    <property type="entry name" value="PSD2"/>
    <property type="match status" value="1"/>
</dbReference>
<evidence type="ECO:0000313" key="9">
    <source>
        <dbReference type="EMBL" id="QDU26621.1"/>
    </source>
</evidence>
<dbReference type="InterPro" id="IPR013036">
    <property type="entry name" value="DUF1587"/>
</dbReference>
<dbReference type="InterPro" id="IPR013042">
    <property type="entry name" value="DUF1592"/>
</dbReference>
<dbReference type="Pfam" id="PF07626">
    <property type="entry name" value="PSD3"/>
    <property type="match status" value="1"/>
</dbReference>
<keyword evidence="2" id="KW-0732">Signal</keyword>
<evidence type="ECO:0000259" key="7">
    <source>
        <dbReference type="Pfam" id="PF07635"/>
    </source>
</evidence>
<feature type="domain" description="DUF1592" evidence="6">
    <location>
        <begin position="509"/>
        <end position="635"/>
    </location>
</feature>
<evidence type="ECO:0000256" key="1">
    <source>
        <dbReference type="SAM" id="MobiDB-lite"/>
    </source>
</evidence>
<dbReference type="GO" id="GO:0020037">
    <property type="term" value="F:heme binding"/>
    <property type="evidence" value="ECO:0007669"/>
    <property type="project" value="InterPro"/>
</dbReference>
<dbReference type="InterPro" id="IPR011478">
    <property type="entry name" value="DUF1585"/>
</dbReference>
<feature type="domain" description="DUF1595" evidence="8">
    <location>
        <begin position="436"/>
        <end position="496"/>
    </location>
</feature>
<evidence type="ECO:0000259" key="4">
    <source>
        <dbReference type="Pfam" id="PF07626"/>
    </source>
</evidence>
<evidence type="ECO:0000259" key="6">
    <source>
        <dbReference type="Pfam" id="PF07631"/>
    </source>
</evidence>
<dbReference type="Pfam" id="PF07637">
    <property type="entry name" value="PSD5"/>
    <property type="match status" value="1"/>
</dbReference>
<protein>
    <submittedName>
        <fullName evidence="9">Planctomycete cytochrome C</fullName>
    </submittedName>
</protein>
<dbReference type="SUPFAM" id="SSF46626">
    <property type="entry name" value="Cytochrome c"/>
    <property type="match status" value="1"/>
</dbReference>
<dbReference type="Proteomes" id="UP000315017">
    <property type="component" value="Chromosome"/>
</dbReference>
<feature type="chain" id="PRO_5021999767" evidence="2">
    <location>
        <begin position="26"/>
        <end position="868"/>
    </location>
</feature>
<dbReference type="GO" id="GO:0009055">
    <property type="term" value="F:electron transfer activity"/>
    <property type="evidence" value="ECO:0007669"/>
    <property type="project" value="InterPro"/>
</dbReference>
<dbReference type="EMBL" id="CP036274">
    <property type="protein sequence ID" value="QDU26621.1"/>
    <property type="molecule type" value="Genomic_DNA"/>
</dbReference>
<feature type="signal peptide" evidence="2">
    <location>
        <begin position="1"/>
        <end position="25"/>
    </location>
</feature>
<evidence type="ECO:0000259" key="8">
    <source>
        <dbReference type="Pfam" id="PF07637"/>
    </source>
</evidence>
<sequence length="868" mass="96362" precursor="true">MYARRPSPLTAVLAWTMAMSGIGSATELPQPVRTLLDRHCTACHDAAEKSGGLDLATLGTDLDNPATFARWVRIHDRIETGEMPPPDAGDALAAQDRAALIKSLGSLLTQEDARQQRSEGRVPLRRLNRTEYENTLRDLFAMPGLAVKDLLPEDGRVDGFDKGSDALEISAVQLRKYLEAADYVLDRAIVRQDRPMVYRTRIRRIGGLAQFGECSFPIQGGQVDLEQIKALRKMRLPEKLPYFETMDSLGILTSARESYRPEVGNFSPYHSGYYRIRTSVWSFDYKAGEMKPARRMQSLALLANERLLAYFDAPSLAAREHEIVVWLNAAETLQLNPANLWPNYSNPLGYDGPCVAVNWVDVEGPLHDAWPPLSHTRLFGNLPLAELSNEKNRPVPRQPPPPLRHPGSVPNHKDGREFQKNQPVWTAASPLPTADAERLLADFLPRAFRRPVAAEEVAEYVKIAHERLAAGDFLETAMRAAYRVALCSPDFLFLNEPPGAADPKDPMALDAYAVAARLSYFLWNSLPDDELTTLAAKRQLSGTALPQQVDRLLADPRSDRFVNDFLDQWLELREIDATSPEGKLYPGFRLDLRDAMLAEPRAYFRELLTHDLGAAHAIDSDFLMVNQRLAEHYGIVGVEGSAIRRVAVPPGCVRGGFLTQAAVLKVTANGTTTSPVLRGAWVLDRLLGRAPLPPPPDIAAVDPDVRGATTIREQLDKHRNHASCAGCHAQIDPPGFALESFDVIGGQRTRYRHTGETGDLPSREEFVNVPAKTILESFRYGLPVDASGTTADGKAFRNVAEYKQLLLRDQEVVARALVERLILYATGSPVSFADRAQVERILTAAQKSEYGLRTLLHQVVQSPLFRRK</sequence>
<evidence type="ECO:0000313" key="10">
    <source>
        <dbReference type="Proteomes" id="UP000315017"/>
    </source>
</evidence>
<evidence type="ECO:0000259" key="5">
    <source>
        <dbReference type="Pfam" id="PF07627"/>
    </source>
</evidence>
<feature type="domain" description="DUF1585" evidence="3">
    <location>
        <begin position="792"/>
        <end position="865"/>
    </location>
</feature>
<name>A0A517Y8U3_9BACT</name>
<feature type="region of interest" description="Disordered" evidence="1">
    <location>
        <begin position="389"/>
        <end position="415"/>
    </location>
</feature>
<keyword evidence="10" id="KW-1185">Reference proteome</keyword>
<feature type="domain" description="Cytochrome C Planctomycete-type" evidence="7">
    <location>
        <begin position="40"/>
        <end position="87"/>
    </location>
</feature>
<dbReference type="AlphaFoldDB" id="A0A517Y8U3"/>
<feature type="domain" description="DUF1587" evidence="4">
    <location>
        <begin position="125"/>
        <end position="189"/>
    </location>
</feature>
<evidence type="ECO:0000256" key="2">
    <source>
        <dbReference type="SAM" id="SignalP"/>
    </source>
</evidence>
<dbReference type="InterPro" id="IPR036909">
    <property type="entry name" value="Cyt_c-like_dom_sf"/>
</dbReference>
<proteinExistence type="predicted"/>
<dbReference type="Pfam" id="PF07631">
    <property type="entry name" value="PSD4"/>
    <property type="match status" value="1"/>
</dbReference>
<dbReference type="InterPro" id="IPR013039">
    <property type="entry name" value="DUF1588"/>
</dbReference>
<dbReference type="Pfam" id="PF07627">
    <property type="entry name" value="PSCyt3"/>
    <property type="match status" value="1"/>
</dbReference>
<dbReference type="InterPro" id="IPR013043">
    <property type="entry name" value="DUF1595"/>
</dbReference>